<feature type="region of interest" description="Disordered" evidence="2">
    <location>
        <begin position="425"/>
        <end position="444"/>
    </location>
</feature>
<dbReference type="PANTHER" id="PTHR31105">
    <property type="entry name" value="EXTRA-LARGE G-PROTEIN-LIKE"/>
    <property type="match status" value="1"/>
</dbReference>
<dbReference type="InterPro" id="IPR040244">
    <property type="entry name" value="EDR4-like"/>
</dbReference>
<evidence type="ECO:0000256" key="1">
    <source>
        <dbReference type="SAM" id="Coils"/>
    </source>
</evidence>
<feature type="compositionally biased region" description="Basic and acidic residues" evidence="2">
    <location>
        <begin position="259"/>
        <end position="277"/>
    </location>
</feature>
<evidence type="ECO:0000313" key="5">
    <source>
        <dbReference type="Proteomes" id="UP000515121"/>
    </source>
</evidence>
<reference evidence="6 7" key="1">
    <citation type="submission" date="2025-04" db="UniProtKB">
        <authorList>
            <consortium name="RefSeq"/>
        </authorList>
    </citation>
    <scope>IDENTIFICATION</scope>
    <source>
        <tissue evidence="6 7">Fruit stalk</tissue>
    </source>
</reference>
<feature type="coiled-coil region" evidence="1">
    <location>
        <begin position="177"/>
        <end position="213"/>
    </location>
</feature>
<evidence type="ECO:0000259" key="3">
    <source>
        <dbReference type="Pfam" id="PF11331"/>
    </source>
</evidence>
<dbReference type="PANTHER" id="PTHR31105:SF38">
    <property type="entry name" value="PROTEIN ENHANCED DISEASE RESISTANCE 4"/>
    <property type="match status" value="1"/>
</dbReference>
<dbReference type="RefSeq" id="XP_022743252.1">
    <property type="nucleotide sequence ID" value="XM_022887517.1"/>
</dbReference>
<feature type="compositionally biased region" description="Polar residues" evidence="2">
    <location>
        <begin position="92"/>
        <end position="105"/>
    </location>
</feature>
<proteinExistence type="predicted"/>
<accession>A0A6P5YSL0</accession>
<keyword evidence="5" id="KW-1185">Reference proteome</keyword>
<dbReference type="Pfam" id="PF11331">
    <property type="entry name" value="Zn_ribbon_12"/>
    <property type="match status" value="1"/>
</dbReference>
<evidence type="ECO:0000313" key="7">
    <source>
        <dbReference type="RefSeq" id="XP_022743252.1"/>
    </source>
</evidence>
<dbReference type="AlphaFoldDB" id="A0A6P5YSL0"/>
<keyword evidence="1" id="KW-0175">Coiled coil</keyword>
<dbReference type="Pfam" id="PF22910">
    <property type="entry name" value="EDR4-like_1st"/>
    <property type="match status" value="1"/>
</dbReference>
<dbReference type="InterPro" id="IPR055126">
    <property type="entry name" value="EDR4-like_N"/>
</dbReference>
<dbReference type="GO" id="GO:1900150">
    <property type="term" value="P:regulation of defense response to fungus"/>
    <property type="evidence" value="ECO:0007669"/>
    <property type="project" value="InterPro"/>
</dbReference>
<feature type="domain" description="Probable zinc-ribbon" evidence="3">
    <location>
        <begin position="648"/>
        <end position="692"/>
    </location>
</feature>
<name>A0A6P5YSL0_DURZI</name>
<dbReference type="OrthoDB" id="1930285at2759"/>
<protein>
    <submittedName>
        <fullName evidence="6 7">Protein ENHANCED DISEASE RESISTANCE 4-like</fullName>
    </submittedName>
</protein>
<sequence>MASGATPKVRLVRCPKCRLVLPEVADFPVYKCGGCDAILVAKNQKAIVKSTSLLQETKVAYADKLVHMSEYEESGSSTPQEALPSPPEYHLSQESGGNQNISCESQSEKHNENLSIEGQHIDQNTSSAIDNNCDKHDGNRSNEGPQNGSGLLQLESLEYCNVQQSGVSIGGSLSTELHHENEELMLVEEANLEAEANDNSSQLEGAYSELETNNKIDSNIGGPSIEYPPATREINLTVTACAAAGEVLSSYNVFSSPNEHLEQSQKSEHQGFDRESTDSFETADFVSPRSELSGPLEYLSKSTTTRSSHAYDGSISSYDGMDDHFPDQQIHLLKNNFKAANYLVPEERHRRDTLPGKGTMNGNSGMQDHARNLSSDLSNTKHYATAKYSKWHRDEALEPVMRHHPPRNWPRLERDEYPSQIPFSQRASLRGNESAGPSHELHDEFPFDSAFHPLEKAEYSEQENMKLFRMVYELQDQISKTCHVNGKPSGRTATDVPWRQKHFPSYYYQERSEEENFYPRYHGRHGHRSSWSQQSRFLPMPVSGGAIKTRHDIDNSCLCCHPQAWQHSEQLPPPIRRHNRGFCRAHRDHSCYNSYGSCFSSPQRYLESDFSIWSHETKSDDKRYRDHEVKRYLREKHNSVRRHLRPTAGGAPFVTCYHCFRPLQLPADFLLFKRRFHQLRCGACSKVLKFSLQKGIHIVPYELVAAEPPPSEVEE</sequence>
<dbReference type="RefSeq" id="XP_022743251.1">
    <property type="nucleotide sequence ID" value="XM_022887516.1"/>
</dbReference>
<evidence type="ECO:0000259" key="4">
    <source>
        <dbReference type="Pfam" id="PF22910"/>
    </source>
</evidence>
<feature type="compositionally biased region" description="Polar residues" evidence="2">
    <location>
        <begin position="113"/>
        <end position="130"/>
    </location>
</feature>
<dbReference type="Proteomes" id="UP000515121">
    <property type="component" value="Unplaced"/>
</dbReference>
<dbReference type="KEGG" id="dzi:111294263"/>
<gene>
    <name evidence="6 7" type="primary">LOC111294263</name>
</gene>
<feature type="region of interest" description="Disordered" evidence="2">
    <location>
        <begin position="70"/>
        <end position="149"/>
    </location>
</feature>
<evidence type="ECO:0000256" key="2">
    <source>
        <dbReference type="SAM" id="MobiDB-lite"/>
    </source>
</evidence>
<dbReference type="InterPro" id="IPR021480">
    <property type="entry name" value="Zinc_ribbon_12"/>
</dbReference>
<dbReference type="GeneID" id="111294263"/>
<evidence type="ECO:0000313" key="6">
    <source>
        <dbReference type="RefSeq" id="XP_022743251.1"/>
    </source>
</evidence>
<feature type="region of interest" description="Disordered" evidence="2">
    <location>
        <begin position="258"/>
        <end position="312"/>
    </location>
</feature>
<feature type="domain" description="Enhanced disease resistance 4-like N-terminal" evidence="4">
    <location>
        <begin position="8"/>
        <end position="41"/>
    </location>
</feature>
<organism evidence="5 7">
    <name type="scientific">Durio zibethinus</name>
    <name type="common">Durian</name>
    <dbReference type="NCBI Taxonomy" id="66656"/>
    <lineage>
        <taxon>Eukaryota</taxon>
        <taxon>Viridiplantae</taxon>
        <taxon>Streptophyta</taxon>
        <taxon>Embryophyta</taxon>
        <taxon>Tracheophyta</taxon>
        <taxon>Spermatophyta</taxon>
        <taxon>Magnoliopsida</taxon>
        <taxon>eudicotyledons</taxon>
        <taxon>Gunneridae</taxon>
        <taxon>Pentapetalae</taxon>
        <taxon>rosids</taxon>
        <taxon>malvids</taxon>
        <taxon>Malvales</taxon>
        <taxon>Malvaceae</taxon>
        <taxon>Helicteroideae</taxon>
        <taxon>Durio</taxon>
    </lineage>
</organism>